<evidence type="ECO:0008006" key="3">
    <source>
        <dbReference type="Google" id="ProtNLM"/>
    </source>
</evidence>
<evidence type="ECO:0000313" key="1">
    <source>
        <dbReference type="EMBL" id="THD08818.1"/>
    </source>
</evidence>
<sequence length="76" mass="8548">MRAGHFFHIENANMTADDIRFEYQVIQLKPAFIGGVTDDALQAALNAAGREGWELVQILYAQNPDLGMRLVCKRAR</sequence>
<protein>
    <recommendedName>
        <fullName evidence="3">DUF4177 domain-containing protein</fullName>
    </recommendedName>
</protein>
<reference evidence="1 2" key="1">
    <citation type="submission" date="2017-02" db="EMBL/GenBank/DDBJ databases">
        <title>Whole genome sequencing of Metallibacterium scheffleri DSM 24874 (T).</title>
        <authorList>
            <person name="Kumar S."/>
            <person name="Patil P."/>
            <person name="Patil P.B."/>
        </authorList>
    </citation>
    <scope>NUCLEOTIDE SEQUENCE [LARGE SCALE GENOMIC DNA]</scope>
    <source>
        <strain evidence="1 2">DSM 24874</strain>
    </source>
</reference>
<dbReference type="AlphaFoldDB" id="A0A4S3KKC7"/>
<dbReference type="InterPro" id="IPR025234">
    <property type="entry name" value="YjzH-like"/>
</dbReference>
<dbReference type="Proteomes" id="UP000307749">
    <property type="component" value="Unassembled WGS sequence"/>
</dbReference>
<keyword evidence="2" id="KW-1185">Reference proteome</keyword>
<dbReference type="STRING" id="993689.GCA_002077135_01964"/>
<proteinExistence type="predicted"/>
<name>A0A4S3KKC7_9GAMM</name>
<gene>
    <name evidence="1" type="ORF">B1806_12445</name>
</gene>
<organism evidence="1 2">
    <name type="scientific">Metallibacterium scheffleri</name>
    <dbReference type="NCBI Taxonomy" id="993689"/>
    <lineage>
        <taxon>Bacteria</taxon>
        <taxon>Pseudomonadati</taxon>
        <taxon>Pseudomonadota</taxon>
        <taxon>Gammaproteobacteria</taxon>
        <taxon>Lysobacterales</taxon>
        <taxon>Rhodanobacteraceae</taxon>
        <taxon>Metallibacterium</taxon>
    </lineage>
</organism>
<accession>A0A4S3KKC7</accession>
<dbReference type="EMBL" id="MWQO01000044">
    <property type="protein sequence ID" value="THD08818.1"/>
    <property type="molecule type" value="Genomic_DNA"/>
</dbReference>
<comment type="caution">
    <text evidence="1">The sequence shown here is derived from an EMBL/GenBank/DDBJ whole genome shotgun (WGS) entry which is preliminary data.</text>
</comment>
<dbReference type="RefSeq" id="WP_081127250.1">
    <property type="nucleotide sequence ID" value="NZ_LDOS01000002.1"/>
</dbReference>
<dbReference type="Pfam" id="PF13783">
    <property type="entry name" value="DUF4177"/>
    <property type="match status" value="1"/>
</dbReference>
<evidence type="ECO:0000313" key="2">
    <source>
        <dbReference type="Proteomes" id="UP000307749"/>
    </source>
</evidence>